<feature type="region of interest" description="Disordered" evidence="1">
    <location>
        <begin position="131"/>
        <end position="182"/>
    </location>
</feature>
<reference evidence="2 3" key="1">
    <citation type="submission" date="2016-07" db="EMBL/GenBank/DDBJ databases">
        <title>Draft genome of the white-rot fungus Obba rivulosa 3A-2.</title>
        <authorList>
            <consortium name="DOE Joint Genome Institute"/>
            <person name="Miettinen O."/>
            <person name="Riley R."/>
            <person name="Acob R."/>
            <person name="Barry K."/>
            <person name="Cullen D."/>
            <person name="De Vries R."/>
            <person name="Hainaut M."/>
            <person name="Hatakka A."/>
            <person name="Henrissat B."/>
            <person name="Hilden K."/>
            <person name="Kuo R."/>
            <person name="Labutti K."/>
            <person name="Lipzen A."/>
            <person name="Makela M.R."/>
            <person name="Sandor L."/>
            <person name="Spatafora J.W."/>
            <person name="Grigoriev I.V."/>
            <person name="Hibbett D.S."/>
        </authorList>
    </citation>
    <scope>NUCLEOTIDE SEQUENCE [LARGE SCALE GENOMIC DNA]</scope>
    <source>
        <strain evidence="2 3">3A-2</strain>
    </source>
</reference>
<dbReference type="EMBL" id="KV722478">
    <property type="protein sequence ID" value="OCH87636.1"/>
    <property type="molecule type" value="Genomic_DNA"/>
</dbReference>
<evidence type="ECO:0000256" key="1">
    <source>
        <dbReference type="SAM" id="MobiDB-lite"/>
    </source>
</evidence>
<dbReference type="Proteomes" id="UP000250043">
    <property type="component" value="Unassembled WGS sequence"/>
</dbReference>
<sequence>MEVFDVPQLQMARRGALGDLVTQDKRLSPWIRILSHFSKCCSSEVIPQGREQPGDERSTPTRTDLNTGGNYHGRRTAAFSCGKLELEVIVASSRKAPGKSAADAEPNTAKWAREGRIQKMKCAYEQRDVPAGRLIQDQHPEHGADDGGRCDQPNTCRINSLNKSKDAATTEGTDGPDDHTKD</sequence>
<evidence type="ECO:0000313" key="3">
    <source>
        <dbReference type="Proteomes" id="UP000250043"/>
    </source>
</evidence>
<evidence type="ECO:0000313" key="2">
    <source>
        <dbReference type="EMBL" id="OCH87636.1"/>
    </source>
</evidence>
<feature type="compositionally biased region" description="Polar residues" evidence="1">
    <location>
        <begin position="152"/>
        <end position="162"/>
    </location>
</feature>
<organism evidence="2 3">
    <name type="scientific">Obba rivulosa</name>
    <dbReference type="NCBI Taxonomy" id="1052685"/>
    <lineage>
        <taxon>Eukaryota</taxon>
        <taxon>Fungi</taxon>
        <taxon>Dikarya</taxon>
        <taxon>Basidiomycota</taxon>
        <taxon>Agaricomycotina</taxon>
        <taxon>Agaricomycetes</taxon>
        <taxon>Polyporales</taxon>
        <taxon>Gelatoporiaceae</taxon>
        <taxon>Obba</taxon>
    </lineage>
</organism>
<proteinExistence type="predicted"/>
<gene>
    <name evidence="2" type="ORF">OBBRIDRAFT_805918</name>
</gene>
<protein>
    <submittedName>
        <fullName evidence="2">Uncharacterized protein</fullName>
    </submittedName>
</protein>
<feature type="region of interest" description="Disordered" evidence="1">
    <location>
        <begin position="93"/>
        <end position="112"/>
    </location>
</feature>
<name>A0A8E2AN89_9APHY</name>
<accession>A0A8E2AN89</accession>
<keyword evidence="3" id="KW-1185">Reference proteome</keyword>
<feature type="compositionally biased region" description="Polar residues" evidence="1">
    <location>
        <begin position="60"/>
        <end position="69"/>
    </location>
</feature>
<feature type="region of interest" description="Disordered" evidence="1">
    <location>
        <begin position="44"/>
        <end position="71"/>
    </location>
</feature>
<feature type="compositionally biased region" description="Basic and acidic residues" evidence="1">
    <location>
        <begin position="131"/>
        <end position="149"/>
    </location>
</feature>
<dbReference type="AlphaFoldDB" id="A0A8E2AN89"/>